<evidence type="ECO:0000313" key="3">
    <source>
        <dbReference type="EMBL" id="ETL95678.1"/>
    </source>
</evidence>
<proteinExistence type="predicted"/>
<protein>
    <submittedName>
        <fullName evidence="1">Uncharacterized protein</fullName>
    </submittedName>
</protein>
<dbReference type="EMBL" id="KI678992">
    <property type="protein sequence ID" value="ETL95678.1"/>
    <property type="molecule type" value="Genomic_DNA"/>
</dbReference>
<dbReference type="AlphaFoldDB" id="W2H3M5"/>
<evidence type="ECO:0000313" key="2">
    <source>
        <dbReference type="EMBL" id="ETL42507.1"/>
    </source>
</evidence>
<name>W2H3M5_PHYNI</name>
<dbReference type="Proteomes" id="UP000054423">
    <property type="component" value="Unassembled WGS sequence"/>
</dbReference>
<dbReference type="Proteomes" id="UP000053236">
    <property type="component" value="Unassembled WGS sequence"/>
</dbReference>
<evidence type="ECO:0000313" key="4">
    <source>
        <dbReference type="Proteomes" id="UP000053864"/>
    </source>
</evidence>
<reference evidence="2 4" key="3">
    <citation type="submission" date="2013-11" db="EMBL/GenBank/DDBJ databases">
        <title>The Genome Sequence of Phytophthora parasitica CJ05E6.</title>
        <authorList>
            <consortium name="The Broad Institute Genomics Platform"/>
            <person name="Russ C."/>
            <person name="Tyler B."/>
            <person name="Panabieres F."/>
            <person name="Shan W."/>
            <person name="Tripathy S."/>
            <person name="Grunwald N."/>
            <person name="Machado M."/>
            <person name="Johnson C.S."/>
            <person name="Arredondo F."/>
            <person name="Hong C."/>
            <person name="Coffey M."/>
            <person name="Young S.K."/>
            <person name="Zeng Q."/>
            <person name="Gargeya S."/>
            <person name="Fitzgerald M."/>
            <person name="Abouelleil A."/>
            <person name="Alvarado L."/>
            <person name="Chapman S.B."/>
            <person name="Gainer-Dewar J."/>
            <person name="Goldberg J."/>
            <person name="Griggs A."/>
            <person name="Gujja S."/>
            <person name="Hansen M."/>
            <person name="Howarth C."/>
            <person name="Imamovic A."/>
            <person name="Ireland A."/>
            <person name="Larimer J."/>
            <person name="McCowan C."/>
            <person name="Murphy C."/>
            <person name="Pearson M."/>
            <person name="Poon T.W."/>
            <person name="Priest M."/>
            <person name="Roberts A."/>
            <person name="Saif S."/>
            <person name="Shea T."/>
            <person name="Sykes S."/>
            <person name="Wortman J."/>
            <person name="Nusbaum C."/>
            <person name="Birren B."/>
        </authorList>
    </citation>
    <scope>NUCLEOTIDE SEQUENCE [LARGE SCALE GENOMIC DNA]</scope>
    <source>
        <strain evidence="2 4">CJ05E6</strain>
    </source>
</reference>
<evidence type="ECO:0000313" key="1">
    <source>
        <dbReference type="EMBL" id="ETK89096.1"/>
    </source>
</evidence>
<reference evidence="1" key="2">
    <citation type="submission" date="2013-11" db="EMBL/GenBank/DDBJ databases">
        <title>The Genome Sequence of Phytophthora parasitica CJ02B3.</title>
        <authorList>
            <consortium name="The Broad Institute Genomics Platform"/>
            <person name="Russ C."/>
            <person name="Tyler B."/>
            <person name="Panabieres F."/>
            <person name="Shan W."/>
            <person name="Tripathy S."/>
            <person name="Grunwald N."/>
            <person name="Machado M."/>
            <person name="Johnson C.S."/>
            <person name="Arredondo F."/>
            <person name="Hong C."/>
            <person name="Coffey M."/>
            <person name="Young S.K."/>
            <person name="Zeng Q."/>
            <person name="Gargeya S."/>
            <person name="Fitzgerald M."/>
            <person name="Abouelleil A."/>
            <person name="Alvarado L."/>
            <person name="Chapman S.B."/>
            <person name="Gainer-Dewar J."/>
            <person name="Goldberg J."/>
            <person name="Griggs A."/>
            <person name="Gujja S."/>
            <person name="Hansen M."/>
            <person name="Howarth C."/>
            <person name="Imamovic A."/>
            <person name="Ireland A."/>
            <person name="Larimer J."/>
            <person name="McCowan C."/>
            <person name="Murphy C."/>
            <person name="Pearson M."/>
            <person name="Poon T.W."/>
            <person name="Priest M."/>
            <person name="Roberts A."/>
            <person name="Saif S."/>
            <person name="Shea T."/>
            <person name="Sykes S."/>
            <person name="Wortman J."/>
            <person name="Nusbaum C."/>
            <person name="Birren B."/>
        </authorList>
    </citation>
    <scope>NUCLEOTIDE SEQUENCE [LARGE SCALE GENOMIC DNA]</scope>
    <source>
        <strain evidence="1">CJ02B3</strain>
    </source>
</reference>
<organism evidence="1">
    <name type="scientific">Phytophthora nicotianae</name>
    <name type="common">Potato buckeye rot agent</name>
    <name type="synonym">Phytophthora parasitica</name>
    <dbReference type="NCBI Taxonomy" id="4792"/>
    <lineage>
        <taxon>Eukaryota</taxon>
        <taxon>Sar</taxon>
        <taxon>Stramenopiles</taxon>
        <taxon>Oomycota</taxon>
        <taxon>Peronosporomycetes</taxon>
        <taxon>Peronosporales</taxon>
        <taxon>Peronosporaceae</taxon>
        <taxon>Phytophthora</taxon>
    </lineage>
</organism>
<accession>W2H3M5</accession>
<dbReference type="EMBL" id="KI672284">
    <property type="protein sequence ID" value="ETL42507.1"/>
    <property type="molecule type" value="Genomic_DNA"/>
</dbReference>
<reference evidence="3" key="1">
    <citation type="submission" date="2013-11" db="EMBL/GenBank/DDBJ databases">
        <title>The Genome Sequence of Phytophthora parasitica CHvinca01.</title>
        <authorList>
            <consortium name="The Broad Institute Genomics Platform"/>
            <person name="Russ C."/>
            <person name="Tyler B."/>
            <person name="Panabieres F."/>
            <person name="Shan W."/>
            <person name="Tripathy S."/>
            <person name="Grunwald N."/>
            <person name="Machado M."/>
            <person name="Johnson C.S."/>
            <person name="Arredondo F."/>
            <person name="Hong C."/>
            <person name="Coffey M."/>
            <person name="Young S.K."/>
            <person name="Zeng Q."/>
            <person name="Gargeya S."/>
            <person name="Fitzgerald M."/>
            <person name="Abouelleil A."/>
            <person name="Alvarado L."/>
            <person name="Chapman S.B."/>
            <person name="Gainer-Dewar J."/>
            <person name="Goldberg J."/>
            <person name="Griggs A."/>
            <person name="Gujja S."/>
            <person name="Hansen M."/>
            <person name="Howarth C."/>
            <person name="Imamovic A."/>
            <person name="Ireland A."/>
            <person name="Larimer J."/>
            <person name="McCowan C."/>
            <person name="Murphy C."/>
            <person name="Pearson M."/>
            <person name="Poon T.W."/>
            <person name="Priest M."/>
            <person name="Roberts A."/>
            <person name="Saif S."/>
            <person name="Shea T."/>
            <person name="Sykes S."/>
            <person name="Wortman J."/>
            <person name="Nusbaum C."/>
            <person name="Birren B."/>
        </authorList>
    </citation>
    <scope>NUCLEOTIDE SEQUENCE [LARGE SCALE GENOMIC DNA]</scope>
    <source>
        <strain evidence="3">CHvinca01</strain>
    </source>
</reference>
<dbReference type="EMBL" id="KI685719">
    <property type="protein sequence ID" value="ETK89096.1"/>
    <property type="molecule type" value="Genomic_DNA"/>
</dbReference>
<dbReference type="Proteomes" id="UP000053864">
    <property type="component" value="Unassembled WGS sequence"/>
</dbReference>
<sequence>MKRHRVVVATRMLIARYMPGQGSPLLMDIRRRIQRMSEIKDEPKHLSIILAFA</sequence>
<gene>
    <name evidence="1" type="ORF">L915_06753</name>
    <name evidence="2" type="ORF">L916_06691</name>
    <name evidence="3" type="ORF">L917_06560</name>
</gene>